<evidence type="ECO:0000313" key="3">
    <source>
        <dbReference type="Proteomes" id="UP000693970"/>
    </source>
</evidence>
<sequence>MKTPPFDNFEIEVPSSSDGIDRNELVLKRLTQVPGQAQQNDDSISSELSIDLLSKDHSEDNDDPKLQSPGSSSGLCRWNPDDSDYSLNVLLAPQRTLIEDENENDDLETTTVNASSTTEAASSDSLCPSSTHSLFGSDYSLNRARLRVHPNKRNGKKMLDTSSHHSTVSVDSLNTAFSVRSNTNMSLPENIEVSEQQQPNLSNPKAGRNLSVRFYPRVRIQRVPPRNKIPADQMEAVWYSRHEFQIIRKECFKTIRLMRDDEDATDEDFPLHDEDGEELCRRGLEYKTPKAYKRRQKQKKDVRMVVFDELDFQEEQGMDDPLWLAKLSRDQSKACVEAAIETAREDERQAKQYYLGYN</sequence>
<dbReference type="EMBL" id="JAGRRH010000006">
    <property type="protein sequence ID" value="KAG7368060.1"/>
    <property type="molecule type" value="Genomic_DNA"/>
</dbReference>
<evidence type="ECO:0000256" key="1">
    <source>
        <dbReference type="SAM" id="MobiDB-lite"/>
    </source>
</evidence>
<keyword evidence="3" id="KW-1185">Reference proteome</keyword>
<gene>
    <name evidence="2" type="ORF">IV203_030803</name>
</gene>
<feature type="compositionally biased region" description="Acidic residues" evidence="1">
    <location>
        <begin position="99"/>
        <end position="108"/>
    </location>
</feature>
<feature type="region of interest" description="Disordered" evidence="1">
    <location>
        <begin position="55"/>
        <end position="78"/>
    </location>
</feature>
<name>A0A9K3LT52_9STRA</name>
<dbReference type="Proteomes" id="UP000693970">
    <property type="component" value="Unassembled WGS sequence"/>
</dbReference>
<evidence type="ECO:0000313" key="2">
    <source>
        <dbReference type="EMBL" id="KAG7368060.1"/>
    </source>
</evidence>
<feature type="compositionally biased region" description="Low complexity" evidence="1">
    <location>
        <begin position="109"/>
        <end position="125"/>
    </location>
</feature>
<comment type="caution">
    <text evidence="2">The sequence shown here is derived from an EMBL/GenBank/DDBJ whole genome shotgun (WGS) entry which is preliminary data.</text>
</comment>
<accession>A0A9K3LT52</accession>
<organism evidence="2 3">
    <name type="scientific">Nitzschia inconspicua</name>
    <dbReference type="NCBI Taxonomy" id="303405"/>
    <lineage>
        <taxon>Eukaryota</taxon>
        <taxon>Sar</taxon>
        <taxon>Stramenopiles</taxon>
        <taxon>Ochrophyta</taxon>
        <taxon>Bacillariophyta</taxon>
        <taxon>Bacillariophyceae</taxon>
        <taxon>Bacillariophycidae</taxon>
        <taxon>Bacillariales</taxon>
        <taxon>Bacillariaceae</taxon>
        <taxon>Nitzschia</taxon>
    </lineage>
</organism>
<proteinExistence type="predicted"/>
<reference evidence="2" key="1">
    <citation type="journal article" date="2021" name="Sci. Rep.">
        <title>Diploid genomic architecture of Nitzschia inconspicua, an elite biomass production diatom.</title>
        <authorList>
            <person name="Oliver A."/>
            <person name="Podell S."/>
            <person name="Pinowska A."/>
            <person name="Traller J.C."/>
            <person name="Smith S.R."/>
            <person name="McClure R."/>
            <person name="Beliaev A."/>
            <person name="Bohutskyi P."/>
            <person name="Hill E.A."/>
            <person name="Rabines A."/>
            <person name="Zheng H."/>
            <person name="Allen L.Z."/>
            <person name="Kuo A."/>
            <person name="Grigoriev I.V."/>
            <person name="Allen A.E."/>
            <person name="Hazlebeck D."/>
            <person name="Allen E.E."/>
        </authorList>
    </citation>
    <scope>NUCLEOTIDE SEQUENCE</scope>
    <source>
        <strain evidence="2">Hildebrandi</strain>
    </source>
</reference>
<protein>
    <submittedName>
        <fullName evidence="2">Uncharacterized protein</fullName>
    </submittedName>
</protein>
<dbReference type="AlphaFoldDB" id="A0A9K3LT52"/>
<feature type="region of interest" description="Disordered" evidence="1">
    <location>
        <begin position="97"/>
        <end position="129"/>
    </location>
</feature>
<reference evidence="2" key="2">
    <citation type="submission" date="2021-04" db="EMBL/GenBank/DDBJ databases">
        <authorList>
            <person name="Podell S."/>
        </authorList>
    </citation>
    <scope>NUCLEOTIDE SEQUENCE</scope>
    <source>
        <strain evidence="2">Hildebrandi</strain>
    </source>
</reference>